<dbReference type="GO" id="GO:0003676">
    <property type="term" value="F:nucleic acid binding"/>
    <property type="evidence" value="ECO:0007669"/>
    <property type="project" value="InterPro"/>
</dbReference>
<dbReference type="PANTHER" id="PTHR46889:SF4">
    <property type="entry name" value="TRANSPOSASE INSO FOR INSERTION SEQUENCE ELEMENT IS911B-RELATED"/>
    <property type="match status" value="1"/>
</dbReference>
<organism evidence="4 5">
    <name type="scientific">Burkholderia phage phiE125</name>
    <dbReference type="NCBI Taxonomy" id="2883940"/>
    <lineage>
        <taxon>Viruses</taxon>
        <taxon>Duplodnaviria</taxon>
        <taxon>Heunggongvirae</taxon>
        <taxon>Uroviricota</taxon>
        <taxon>Caudoviricetes</taxon>
        <taxon>Stanholtvirus</taxon>
        <taxon>Stanholtvirus E125</taxon>
    </lineage>
</organism>
<dbReference type="EMBL" id="AF447491">
    <property type="protein sequence ID" value="AAL40312.1"/>
    <property type="molecule type" value="Genomic_DNA"/>
</dbReference>
<dbReference type="Pfam" id="PF13276">
    <property type="entry name" value="HTH_21"/>
    <property type="match status" value="1"/>
</dbReference>
<feature type="domain" description="Integrase catalytic" evidence="3">
    <location>
        <begin position="106"/>
        <end position="270"/>
    </location>
</feature>
<evidence type="ECO:0000313" key="4">
    <source>
        <dbReference type="EMBL" id="AAL40312.1"/>
    </source>
</evidence>
<dbReference type="GeneID" id="929190"/>
<evidence type="ECO:0000259" key="3">
    <source>
        <dbReference type="PROSITE" id="PS50994"/>
    </source>
</evidence>
<name>Q8W6R2_9CAUD</name>
<evidence type="ECO:0000256" key="2">
    <source>
        <dbReference type="SAM" id="MobiDB-lite"/>
    </source>
</evidence>
<dbReference type="KEGG" id="vg:929190"/>
<evidence type="ECO:0000313" key="5">
    <source>
        <dbReference type="Proteomes" id="UP000000847"/>
    </source>
</evidence>
<dbReference type="SUPFAM" id="SSF53098">
    <property type="entry name" value="Ribonuclease H-like"/>
    <property type="match status" value="1"/>
</dbReference>
<dbReference type="Pfam" id="PF00665">
    <property type="entry name" value="rve"/>
    <property type="match status" value="1"/>
</dbReference>
<evidence type="ECO:0000256" key="1">
    <source>
        <dbReference type="ARBA" id="ARBA00022908"/>
    </source>
</evidence>
<dbReference type="InterPro" id="IPR001584">
    <property type="entry name" value="Integrase_cat-core"/>
</dbReference>
<dbReference type="PROSITE" id="PS50994">
    <property type="entry name" value="INTEGRASE"/>
    <property type="match status" value="1"/>
</dbReference>
<dbReference type="InterPro" id="IPR036397">
    <property type="entry name" value="RNaseH_sf"/>
</dbReference>
<dbReference type="InterPro" id="IPR050900">
    <property type="entry name" value="Transposase_IS3/IS150/IS904"/>
</dbReference>
<keyword evidence="1" id="KW-0229">DNA integration</keyword>
<dbReference type="InterPro" id="IPR012337">
    <property type="entry name" value="RNaseH-like_sf"/>
</dbReference>
<dbReference type="GO" id="GO:0015074">
    <property type="term" value="P:DNA integration"/>
    <property type="evidence" value="ECO:0007669"/>
    <property type="project" value="UniProtKB-KW"/>
</dbReference>
<protein>
    <submittedName>
        <fullName evidence="4">TnpB</fullName>
    </submittedName>
</protein>
<proteinExistence type="predicted"/>
<dbReference type="Pfam" id="PF13333">
    <property type="entry name" value="rve_2"/>
    <property type="match status" value="1"/>
</dbReference>
<keyword evidence="5" id="KW-1185">Reference proteome</keyword>
<dbReference type="Gene3D" id="3.30.420.10">
    <property type="entry name" value="Ribonuclease H-like superfamily/Ribonuclease H"/>
    <property type="match status" value="1"/>
</dbReference>
<dbReference type="Proteomes" id="UP000000847">
    <property type="component" value="Segment"/>
</dbReference>
<dbReference type="InterPro" id="IPR025948">
    <property type="entry name" value="HTH-like_dom"/>
</dbReference>
<sequence>MRIAPSGYRRHAAQLRDPSKRCARAKRDELLQPEIKRVWQANMQVYGVPKVWKQMNREGITVARCTVGRLMKLQGLRGAVRGKRVRTTITDVTAPRPLDRVNRQFKADRPNQLWVSDFTYVSTWQGWLYVAFVIDVFARRIVGWRVSSSMTTDFVLDALEQALYARQPGEDGTLIHHSDRGSQYVSIRYSERLAEAGIEPSVGSRGDSYDNALAETINGLYKTELIHRRAPWKTRESVELATLEWVAWYNHHRLMEPLGYIPPAEAEANYYRQLRNAADVSALT</sequence>
<dbReference type="PANTHER" id="PTHR46889">
    <property type="entry name" value="TRANSPOSASE INSF FOR INSERTION SEQUENCE IS3B-RELATED"/>
    <property type="match status" value="1"/>
</dbReference>
<dbReference type="RefSeq" id="NP_536395.1">
    <property type="nucleotide sequence ID" value="NC_003309.1"/>
</dbReference>
<gene>
    <name evidence="4" type="primary">tnpB</name>
</gene>
<dbReference type="NCBIfam" id="NF033516">
    <property type="entry name" value="transpos_IS3"/>
    <property type="match status" value="1"/>
</dbReference>
<reference evidence="4 5" key="1">
    <citation type="journal article" date="2002" name="J. Bacteriol.">
        <title>Burkholderia thailandensis E125 harbors a temperate bacteriophage specific for Burkholderia mallei.</title>
        <authorList>
            <person name="Woods D.E."/>
            <person name="Jeddeloh J.A."/>
            <person name="Fritz D.L."/>
            <person name="DeShazer D."/>
        </authorList>
    </citation>
    <scope>NUCLEOTIDE SEQUENCE [LARGE SCALE GENOMIC DNA]</scope>
</reference>
<accession>Q8W6R2</accession>
<dbReference type="InterPro" id="IPR048020">
    <property type="entry name" value="Transpos_IS3"/>
</dbReference>
<feature type="region of interest" description="Disordered" evidence="2">
    <location>
        <begin position="1"/>
        <end position="21"/>
    </location>
</feature>